<feature type="compositionally biased region" description="Low complexity" evidence="5">
    <location>
        <begin position="164"/>
        <end position="175"/>
    </location>
</feature>
<keyword evidence="2" id="KW-0238">DNA-binding</keyword>
<dbReference type="PANTHER" id="PTHR37012">
    <property type="entry name" value="B-ZIP TRANSCRIPTION FACTOR (EUROFUNG)-RELATED"/>
    <property type="match status" value="1"/>
</dbReference>
<evidence type="ECO:0000256" key="1">
    <source>
        <dbReference type="ARBA" id="ARBA00023015"/>
    </source>
</evidence>
<dbReference type="AlphaFoldDB" id="A0A0D2CQS1"/>
<feature type="region of interest" description="Disordered" evidence="5">
    <location>
        <begin position="134"/>
        <end position="178"/>
    </location>
</feature>
<gene>
    <name evidence="7" type="ORF">PV04_06723</name>
</gene>
<dbReference type="SMART" id="SM00066">
    <property type="entry name" value="GAL4"/>
    <property type="match status" value="1"/>
</dbReference>
<dbReference type="HOGENOM" id="CLU_015937_0_0_1"/>
<keyword evidence="4" id="KW-0539">Nucleus</keyword>
<proteinExistence type="predicted"/>
<dbReference type="Gene3D" id="4.10.240.10">
    <property type="entry name" value="Zn(2)-C6 fungal-type DNA-binding domain"/>
    <property type="match status" value="1"/>
</dbReference>
<dbReference type="EMBL" id="KN846959">
    <property type="protein sequence ID" value="KIW67476.1"/>
    <property type="molecule type" value="Genomic_DNA"/>
</dbReference>
<evidence type="ECO:0000256" key="5">
    <source>
        <dbReference type="SAM" id="MobiDB-lite"/>
    </source>
</evidence>
<dbReference type="CDD" id="cd00067">
    <property type="entry name" value="GAL4"/>
    <property type="match status" value="1"/>
</dbReference>
<name>A0A0D2CQS1_9EURO</name>
<dbReference type="SUPFAM" id="SSF57701">
    <property type="entry name" value="Zn2/Cys6 DNA-binding domain"/>
    <property type="match status" value="1"/>
</dbReference>
<dbReference type="InterPro" id="IPR036864">
    <property type="entry name" value="Zn2-C6_fun-type_DNA-bd_sf"/>
</dbReference>
<evidence type="ECO:0000256" key="4">
    <source>
        <dbReference type="ARBA" id="ARBA00023242"/>
    </source>
</evidence>
<dbReference type="Proteomes" id="UP000054266">
    <property type="component" value="Unassembled WGS sequence"/>
</dbReference>
<dbReference type="Pfam" id="PF00172">
    <property type="entry name" value="Zn_clus"/>
    <property type="match status" value="1"/>
</dbReference>
<evidence type="ECO:0000259" key="6">
    <source>
        <dbReference type="PROSITE" id="PS50048"/>
    </source>
</evidence>
<evidence type="ECO:0000313" key="7">
    <source>
        <dbReference type="EMBL" id="KIW67476.1"/>
    </source>
</evidence>
<evidence type="ECO:0000256" key="2">
    <source>
        <dbReference type="ARBA" id="ARBA00023125"/>
    </source>
</evidence>
<dbReference type="PROSITE" id="PS50048">
    <property type="entry name" value="ZN2_CY6_FUNGAL_2"/>
    <property type="match status" value="1"/>
</dbReference>
<feature type="domain" description="Zn(2)-C6 fungal-type" evidence="6">
    <location>
        <begin position="21"/>
        <end position="50"/>
    </location>
</feature>
<dbReference type="GO" id="GO:0008270">
    <property type="term" value="F:zinc ion binding"/>
    <property type="evidence" value="ECO:0007669"/>
    <property type="project" value="InterPro"/>
</dbReference>
<organism evidence="7 8">
    <name type="scientific">Phialophora macrospora</name>
    <dbReference type="NCBI Taxonomy" id="1851006"/>
    <lineage>
        <taxon>Eukaryota</taxon>
        <taxon>Fungi</taxon>
        <taxon>Dikarya</taxon>
        <taxon>Ascomycota</taxon>
        <taxon>Pezizomycotina</taxon>
        <taxon>Eurotiomycetes</taxon>
        <taxon>Chaetothyriomycetidae</taxon>
        <taxon>Chaetothyriales</taxon>
        <taxon>Herpotrichiellaceae</taxon>
        <taxon>Phialophora</taxon>
    </lineage>
</organism>
<sequence>MESSHSGAGFEPSRRSKTSTACLSCKARRSKCSGDIPCNSCSRLDIECVYDVTQDKRRKIHWERAETEATLQRELLNRLFELIRAGDGEVHRMLRQDARVEELAQRLGIQVPEYVERLQSRSWPYARNTRLGQVEDDVSQRAELQRRHATSRGAGEGGTMEPDSSTVMSSRTGSSDRSNFAALSDMNMQSPGVSDARNHYRVFCSGNHMAPSMETISIFGDIPFPPAEIKTAYGSVTLRQQQVLNLRIPEFLIQPLLFDEERCPMAAVYTDFRDYGRRQIAEGRPIESVLGSPKVDLALYFRDRQSDDPHTPATWACEFMRLLKGFDTYVALAWIFTYASFMRWAIAPSAETYALLPEAMRPTPMQRLVRHHPGVDLPIFPELRDALIQDMRDYIVATQTLGTSVNWEHRLDDAIDMDSATGVFTVSERFARHVCDLSNWSISHKFADVFPELRGFVHEVEQDTIPMSRANLDEFLRQRGILNPESEVVAAG</sequence>
<dbReference type="Pfam" id="PF11905">
    <property type="entry name" value="DUF3425"/>
    <property type="match status" value="1"/>
</dbReference>
<dbReference type="InterPro" id="IPR001138">
    <property type="entry name" value="Zn2Cys6_DnaBD"/>
</dbReference>
<protein>
    <recommendedName>
        <fullName evidence="6">Zn(2)-C6 fungal-type domain-containing protein</fullName>
    </recommendedName>
</protein>
<dbReference type="PROSITE" id="PS00463">
    <property type="entry name" value="ZN2_CY6_FUNGAL_1"/>
    <property type="match status" value="1"/>
</dbReference>
<accession>A0A0D2CQS1</accession>
<keyword evidence="1" id="KW-0805">Transcription regulation</keyword>
<evidence type="ECO:0000256" key="3">
    <source>
        <dbReference type="ARBA" id="ARBA00023163"/>
    </source>
</evidence>
<dbReference type="InterPro" id="IPR021833">
    <property type="entry name" value="DUF3425"/>
</dbReference>
<dbReference type="GO" id="GO:0003677">
    <property type="term" value="F:DNA binding"/>
    <property type="evidence" value="ECO:0007669"/>
    <property type="project" value="UniProtKB-KW"/>
</dbReference>
<dbReference type="GO" id="GO:0000981">
    <property type="term" value="F:DNA-binding transcription factor activity, RNA polymerase II-specific"/>
    <property type="evidence" value="ECO:0007669"/>
    <property type="project" value="InterPro"/>
</dbReference>
<keyword evidence="8" id="KW-1185">Reference proteome</keyword>
<dbReference type="PANTHER" id="PTHR37012:SF2">
    <property type="entry name" value="BZIP DOMAIN-CONTAINING PROTEIN-RELATED"/>
    <property type="match status" value="1"/>
</dbReference>
<evidence type="ECO:0000313" key="8">
    <source>
        <dbReference type="Proteomes" id="UP000054266"/>
    </source>
</evidence>
<keyword evidence="3" id="KW-0804">Transcription</keyword>
<dbReference type="STRING" id="5601.A0A0D2CQS1"/>
<reference evidence="7 8" key="1">
    <citation type="submission" date="2015-01" db="EMBL/GenBank/DDBJ databases">
        <title>The Genome Sequence of Capronia semiimmersa CBS27337.</title>
        <authorList>
            <consortium name="The Broad Institute Genomics Platform"/>
            <person name="Cuomo C."/>
            <person name="de Hoog S."/>
            <person name="Gorbushina A."/>
            <person name="Stielow B."/>
            <person name="Teixiera M."/>
            <person name="Abouelleil A."/>
            <person name="Chapman S.B."/>
            <person name="Priest M."/>
            <person name="Young S.K."/>
            <person name="Wortman J."/>
            <person name="Nusbaum C."/>
            <person name="Birren B."/>
        </authorList>
    </citation>
    <scope>NUCLEOTIDE SEQUENCE [LARGE SCALE GENOMIC DNA]</scope>
    <source>
        <strain evidence="7 8">CBS 27337</strain>
    </source>
</reference>